<evidence type="ECO:0000259" key="2">
    <source>
        <dbReference type="SMART" id="SM00355"/>
    </source>
</evidence>
<feature type="domain" description="C2H2-type" evidence="2">
    <location>
        <begin position="512"/>
        <end position="535"/>
    </location>
</feature>
<dbReference type="Gene3D" id="3.30.160.60">
    <property type="entry name" value="Classic Zinc Finger"/>
    <property type="match status" value="1"/>
</dbReference>
<accession>A0A7I8X8A8</accession>
<dbReference type="AlphaFoldDB" id="A0A7I8X8A8"/>
<evidence type="ECO:0000313" key="3">
    <source>
        <dbReference type="EMBL" id="CAD5232826.1"/>
    </source>
</evidence>
<feature type="compositionally biased region" description="Acidic residues" evidence="1">
    <location>
        <begin position="780"/>
        <end position="808"/>
    </location>
</feature>
<dbReference type="Proteomes" id="UP000659654">
    <property type="component" value="Unassembled WGS sequence"/>
</dbReference>
<feature type="compositionally biased region" description="Basic and acidic residues" evidence="1">
    <location>
        <begin position="166"/>
        <end position="177"/>
    </location>
</feature>
<sequence>MNALNELSLLGTGQNGNSALSPSWGAAPFMSNDLQSAPCLFRCSECPVMKNSCEDLEIHIKLEHLNWLPFQCLLCSSRRASDNQIREHVISHHKVNDYRYTYVDNPNAKRVLQGMIDRSLTGAIQQMVARRVQQLQQKNGAFSPKPANGVVAEQKRKNLHDILSRALSHENEPEDRNTSSSVSPSESTASATATVLSKNGNLLNDNNEHDLEIQEKEIDFNSQLSSLFGNNGHVSDKDDDEFDGNVSSSLLKTLEASMERNNEDVDPATLIQNVSSLFNVNFNSLVNGQNSPAKPAVNIHGRVIKRRPGTSTQCFSVSKKRVLGECTKCQKPVTAGARQMHMFFHLGKDENTYRFKCKFDGCDVEHYRKDQMENHMSKQHGRIDHDMMIDRSAELYDRVQKLSMELLGTVGNHPGPNAARAQAAYNKMQAEKEETRKRKMNDDDAEEEGPNPLDLLSQVYSPATSEKATPKVVRPGNEENLECLLCHKFIVNRTRGFHILWHLCNDLGIIRYCCRLCDYKHERPQSVSTHGKKEHGREDVVEDSLNKYEEEVKSMSKACFGLEQLFSKESRRRKIPKQSSEEQELDDYKSVESSAPSGLNLYNGALTPSKKPNSTTGTPNTSSSNSSRKRISNRRFGTRKGKSKQQRQEMVKLREISMMIGGASYFKKKTSESVICEDCGKNVVSRITQHAYGHMESCPLYLCPLCDMGDPCRAMVIKHLRDFHNSSASPKDNRLKHANDIKMTIKRCFPAIFIDAPIPTQATVERLKKSLGLGDQDLSLEGEEEHQEEGESDHEPQEDEEEAEDVENHEDMKMEADESEGEEPNTPEKPIEDSQPDLTAEV</sequence>
<evidence type="ECO:0000313" key="4">
    <source>
        <dbReference type="Proteomes" id="UP000659654"/>
    </source>
</evidence>
<proteinExistence type="predicted"/>
<feature type="domain" description="C2H2-type" evidence="2">
    <location>
        <begin position="70"/>
        <end position="92"/>
    </location>
</feature>
<evidence type="ECO:0000256" key="1">
    <source>
        <dbReference type="SAM" id="MobiDB-lite"/>
    </source>
</evidence>
<dbReference type="InterPro" id="IPR013087">
    <property type="entry name" value="Znf_C2H2_type"/>
</dbReference>
<dbReference type="EMBL" id="CAJFDI010000005">
    <property type="protein sequence ID" value="CAD5232826.1"/>
    <property type="molecule type" value="Genomic_DNA"/>
</dbReference>
<comment type="caution">
    <text evidence="3">The sequence shown here is derived from an EMBL/GenBank/DDBJ whole genome shotgun (WGS) entry which is preliminary data.</text>
</comment>
<feature type="domain" description="C2H2-type" evidence="2">
    <location>
        <begin position="701"/>
        <end position="724"/>
    </location>
</feature>
<keyword evidence="4" id="KW-1185">Reference proteome</keyword>
<feature type="domain" description="C2H2-type" evidence="2">
    <location>
        <begin position="355"/>
        <end position="380"/>
    </location>
</feature>
<feature type="region of interest" description="Disordered" evidence="1">
    <location>
        <begin position="429"/>
        <end position="453"/>
    </location>
</feature>
<protein>
    <submittedName>
        <fullName evidence="3">(pine wood nematode) hypothetical protein</fullName>
    </submittedName>
</protein>
<dbReference type="EMBL" id="CAJFCV020000005">
    <property type="protein sequence ID" value="CAG9125881.1"/>
    <property type="molecule type" value="Genomic_DNA"/>
</dbReference>
<organism evidence="3 4">
    <name type="scientific">Bursaphelenchus xylophilus</name>
    <name type="common">Pinewood nematode worm</name>
    <name type="synonym">Aphelenchoides xylophilus</name>
    <dbReference type="NCBI Taxonomy" id="6326"/>
    <lineage>
        <taxon>Eukaryota</taxon>
        <taxon>Metazoa</taxon>
        <taxon>Ecdysozoa</taxon>
        <taxon>Nematoda</taxon>
        <taxon>Chromadorea</taxon>
        <taxon>Rhabditida</taxon>
        <taxon>Tylenchina</taxon>
        <taxon>Tylenchomorpha</taxon>
        <taxon>Aphelenchoidea</taxon>
        <taxon>Aphelenchoididae</taxon>
        <taxon>Bursaphelenchus</taxon>
    </lineage>
</organism>
<dbReference type="SMART" id="SM00355">
    <property type="entry name" value="ZnF_C2H2"/>
    <property type="match status" value="6"/>
</dbReference>
<gene>
    <name evidence="3" type="ORF">BXYJ_LOCUS12917</name>
</gene>
<feature type="compositionally biased region" description="Low complexity" evidence="1">
    <location>
        <begin position="613"/>
        <end position="626"/>
    </location>
</feature>
<feature type="domain" description="C2H2-type" evidence="2">
    <location>
        <begin position="41"/>
        <end position="64"/>
    </location>
</feature>
<dbReference type="Proteomes" id="UP000582659">
    <property type="component" value="Unassembled WGS sequence"/>
</dbReference>
<feature type="compositionally biased region" description="Low complexity" evidence="1">
    <location>
        <begin position="178"/>
        <end position="192"/>
    </location>
</feature>
<dbReference type="OrthoDB" id="5844122at2759"/>
<feature type="region of interest" description="Disordered" evidence="1">
    <location>
        <begin position="166"/>
        <end position="192"/>
    </location>
</feature>
<feature type="region of interest" description="Disordered" evidence="1">
    <location>
        <begin position="780"/>
        <end position="842"/>
    </location>
</feature>
<reference evidence="3" key="1">
    <citation type="submission" date="2020-09" db="EMBL/GenBank/DDBJ databases">
        <authorList>
            <person name="Kikuchi T."/>
        </authorList>
    </citation>
    <scope>NUCLEOTIDE SEQUENCE</scope>
    <source>
        <strain evidence="3">Ka4C1</strain>
    </source>
</reference>
<feature type="compositionally biased region" description="Basic residues" evidence="1">
    <location>
        <begin position="627"/>
        <end position="645"/>
    </location>
</feature>
<dbReference type="SMR" id="A0A7I8X8A8"/>
<feature type="domain" description="C2H2-type" evidence="2">
    <location>
        <begin position="324"/>
        <end position="345"/>
    </location>
</feature>
<name>A0A7I8X8A8_BURXY</name>
<feature type="compositionally biased region" description="Basic and acidic residues" evidence="1">
    <location>
        <begin position="429"/>
        <end position="442"/>
    </location>
</feature>
<feature type="region of interest" description="Disordered" evidence="1">
    <location>
        <begin position="571"/>
        <end position="648"/>
    </location>
</feature>